<dbReference type="Proteomes" id="UP000682811">
    <property type="component" value="Unassembled WGS sequence"/>
</dbReference>
<dbReference type="PANTHER" id="PTHR34047">
    <property type="entry name" value="NUCLEAR INTRON MATURASE 1, MITOCHONDRIAL-RELATED"/>
    <property type="match status" value="1"/>
</dbReference>
<dbReference type="Pfam" id="PF00078">
    <property type="entry name" value="RVT_1"/>
    <property type="match status" value="1"/>
</dbReference>
<dbReference type="PANTHER" id="PTHR34047:SF8">
    <property type="entry name" value="PROTEIN YKFC"/>
    <property type="match status" value="1"/>
</dbReference>
<comment type="caution">
    <text evidence="2">The sequence shown here is derived from an EMBL/GenBank/DDBJ whole genome shotgun (WGS) entry which is preliminary data.</text>
</comment>
<accession>A0A919YDS4</accession>
<sequence>MRNPVEVLNSLSNQACKEGYRYERLYRNLYNVEFFLLAYQNIYASEGNMTAGTDGQTIDGMGVARIETLIARLKDHSYQPHPARRTYINKKNGKKRPLGIPSFEDKLVQEVVRLILESIYEPTFSNLSHGFRPKRSCHTALLQLQAHFTGTKWFIEGDIKGFFDNIDHTVLIQLLRKRIRDEYFIALIWKFLKAGYVEDWTLHATYSGTPQGSIVSPILSNIYLNELDGYMERLMRQFNSGQKRTKSEAYAHLEQKLKYMRYNKCSSSNWEKLDAAEKQQAVKTIKGIRSAMHQTAYSDPQDSSYRRLFYIRYADDWLCGVIGSKADAEEIKTNIKAFLADTLKLELSEEKTLITHAHDKARFLGYDIFVADNESLRKDKNGYTRRTRNGKVKLFVPREKWQNKLIEYKALEISVHSGQEVFRPTHRTYLISNDDLEILNQYNAEIRGMYNYYRIADNVSVLGHFNYVMKFSMFKTFGAKYKLRISQVRKKYGYKRFGVKYRTKAGKKTLYFYDGGFKKDQTGTANADVDMVPKVFRNSNPTSLITRLKASRCEWCETENVCLEIHHVRKLKDLKGKKRWERLMISRRRKTLALCGPCHDRLHAGKLD</sequence>
<dbReference type="RefSeq" id="WP_212978233.1">
    <property type="nucleotide sequence ID" value="NZ_AP025343.1"/>
</dbReference>
<reference evidence="2 3" key="1">
    <citation type="submission" date="2021-03" db="EMBL/GenBank/DDBJ databases">
        <title>Antimicrobial resistance genes in bacteria isolated from Japanese honey, and their potential for conferring macrolide and lincosamide resistance in the American foulbrood pathogen Paenibacillus larvae.</title>
        <authorList>
            <person name="Okamoto M."/>
            <person name="Kumagai M."/>
            <person name="Kanamori H."/>
            <person name="Takamatsu D."/>
        </authorList>
    </citation>
    <scope>NUCLEOTIDE SEQUENCE [LARGE SCALE GENOMIC DNA]</scope>
    <source>
        <strain evidence="2 3">J34TS1</strain>
    </source>
</reference>
<feature type="domain" description="Reverse transcriptase" evidence="1">
    <location>
        <begin position="69"/>
        <end position="368"/>
    </location>
</feature>
<dbReference type="InterPro" id="IPR051083">
    <property type="entry name" value="GrpII_Intron_Splice-Mob/Def"/>
</dbReference>
<dbReference type="AlphaFoldDB" id="A0A919YDS4"/>
<gene>
    <name evidence="2" type="ORF">J34TS1_21380</name>
</gene>
<dbReference type="PROSITE" id="PS50878">
    <property type="entry name" value="RT_POL"/>
    <property type="match status" value="1"/>
</dbReference>
<keyword evidence="3" id="KW-1185">Reference proteome</keyword>
<dbReference type="InterPro" id="IPR049030">
    <property type="entry name" value="AI2M-like_HNH"/>
</dbReference>
<name>A0A919YDS4_9BACL</name>
<proteinExistence type="predicted"/>
<organism evidence="2 3">
    <name type="scientific">Paenibacillus azoreducens</name>
    <dbReference type="NCBI Taxonomy" id="116718"/>
    <lineage>
        <taxon>Bacteria</taxon>
        <taxon>Bacillati</taxon>
        <taxon>Bacillota</taxon>
        <taxon>Bacilli</taxon>
        <taxon>Bacillales</taxon>
        <taxon>Paenibacillaceae</taxon>
        <taxon>Paenibacillus</taxon>
    </lineage>
</organism>
<evidence type="ECO:0000259" key="1">
    <source>
        <dbReference type="PROSITE" id="PS50878"/>
    </source>
</evidence>
<evidence type="ECO:0000313" key="2">
    <source>
        <dbReference type="EMBL" id="GIO47373.1"/>
    </source>
</evidence>
<dbReference type="InterPro" id="IPR000477">
    <property type="entry name" value="RT_dom"/>
</dbReference>
<protein>
    <submittedName>
        <fullName evidence="2">Maturase</fullName>
    </submittedName>
</protein>
<dbReference type="SUPFAM" id="SSF56672">
    <property type="entry name" value="DNA/RNA polymerases"/>
    <property type="match status" value="1"/>
</dbReference>
<dbReference type="Pfam" id="PF01348">
    <property type="entry name" value="Intron_maturas2"/>
    <property type="match status" value="1"/>
</dbReference>
<dbReference type="InterPro" id="IPR024937">
    <property type="entry name" value="Domain_X"/>
</dbReference>
<evidence type="ECO:0000313" key="3">
    <source>
        <dbReference type="Proteomes" id="UP000682811"/>
    </source>
</evidence>
<dbReference type="InterPro" id="IPR043502">
    <property type="entry name" value="DNA/RNA_pol_sf"/>
</dbReference>
<dbReference type="Pfam" id="PF21368">
    <property type="entry name" value="AI2M-like_HNH"/>
    <property type="match status" value="1"/>
</dbReference>
<dbReference type="CDD" id="cd01651">
    <property type="entry name" value="RT_G2_intron"/>
    <property type="match status" value="1"/>
</dbReference>
<dbReference type="EMBL" id="BORT01000007">
    <property type="protein sequence ID" value="GIO47373.1"/>
    <property type="molecule type" value="Genomic_DNA"/>
</dbReference>
<dbReference type="GO" id="GO:0006397">
    <property type="term" value="P:mRNA processing"/>
    <property type="evidence" value="ECO:0007669"/>
    <property type="project" value="InterPro"/>
</dbReference>